<dbReference type="EMBL" id="QICB01000002">
    <property type="protein sequence ID" value="RNL20777.1"/>
    <property type="molecule type" value="Genomic_DNA"/>
</dbReference>
<protein>
    <recommendedName>
        <fullName evidence="3">FeoB-associated Cys-rich membrane protein</fullName>
    </recommendedName>
</protein>
<evidence type="ECO:0000313" key="1">
    <source>
        <dbReference type="EMBL" id="RNL20777.1"/>
    </source>
</evidence>
<name>A0A3N0AHY3_9ACTN</name>
<proteinExistence type="predicted"/>
<dbReference type="AlphaFoldDB" id="A0A3N0AHY3"/>
<dbReference type="Proteomes" id="UP000267368">
    <property type="component" value="Unassembled WGS sequence"/>
</dbReference>
<accession>A0A3N0AHY3</accession>
<evidence type="ECO:0008006" key="3">
    <source>
        <dbReference type="Google" id="ProtNLM"/>
    </source>
</evidence>
<gene>
    <name evidence="1" type="ORF">DMP07_04150</name>
</gene>
<dbReference type="RefSeq" id="WP_123197876.1">
    <property type="nucleotide sequence ID" value="NZ_QICB01000002.1"/>
</dbReference>
<comment type="caution">
    <text evidence="1">The sequence shown here is derived from an EMBL/GenBank/DDBJ whole genome shotgun (WGS) entry which is preliminary data.</text>
</comment>
<evidence type="ECO:0000313" key="2">
    <source>
        <dbReference type="Proteomes" id="UP000267368"/>
    </source>
</evidence>
<reference evidence="2" key="1">
    <citation type="submission" date="2018-05" db="EMBL/GenBank/DDBJ databases">
        <title>Genome Sequencing of selected type strains of the family Eggerthellaceae.</title>
        <authorList>
            <person name="Danylec N."/>
            <person name="Stoll D.A."/>
            <person name="Doetsch A."/>
            <person name="Huch M."/>
        </authorList>
    </citation>
    <scope>NUCLEOTIDE SEQUENCE [LARGE SCALE GENOMIC DNA]</scope>
    <source>
        <strain evidence="2">DSM 17537</strain>
    </source>
</reference>
<organism evidence="1 2">
    <name type="scientific">Slackia faecicanis</name>
    <dbReference type="NCBI Taxonomy" id="255723"/>
    <lineage>
        <taxon>Bacteria</taxon>
        <taxon>Bacillati</taxon>
        <taxon>Actinomycetota</taxon>
        <taxon>Coriobacteriia</taxon>
        <taxon>Eggerthellales</taxon>
        <taxon>Eggerthellaceae</taxon>
        <taxon>Slackia</taxon>
    </lineage>
</organism>
<keyword evidence="2" id="KW-1185">Reference proteome</keyword>
<sequence length="65" mass="6634">MNLATAIVSAIVVACVCLAVRSFRKKGMCGCKEHCSGGCSSCASCAAADRMVTDMDKAAKGPEAF</sequence>